<dbReference type="ProteomicsDB" id="31367"/>
<reference evidence="2" key="5">
    <citation type="submission" date="2025-09" db="UniProtKB">
        <authorList>
            <consortium name="Ensembl"/>
        </authorList>
    </citation>
    <scope>IDENTIFICATION</scope>
</reference>
<proteinExistence type="predicted"/>
<feature type="region of interest" description="Disordered" evidence="1">
    <location>
        <begin position="1"/>
        <end position="23"/>
    </location>
</feature>
<dbReference type="OrthoDB" id="10260741at2759"/>
<reference evidence="2 3" key="1">
    <citation type="journal article" date="2001" name="Nature">
        <title>Initial sequencing and analysis of the human genome.</title>
        <authorList>
            <consortium name="International Human Genome Sequencing Consortium"/>
            <person name="Lander E.S."/>
            <person name="Linton L.M."/>
            <person name="Birren B."/>
            <person name="Nusbaum C."/>
            <person name="Zody M.C."/>
            <person name="Baldwin J."/>
            <person name="Devon K."/>
            <person name="Dewar K."/>
            <person name="Doyle M."/>
            <person name="FitzHugh W."/>
            <person name="Funke R."/>
            <person name="Gage D."/>
            <person name="Harris K."/>
            <person name="Heaford A."/>
            <person name="Howland J."/>
            <person name="Kann L."/>
            <person name="Lehoczky J."/>
            <person name="LeVine R."/>
            <person name="McEwan P."/>
            <person name="McKernan K."/>
            <person name="Meldrim J."/>
            <person name="Mesirov J.P."/>
            <person name="Miranda C."/>
            <person name="Morris W."/>
            <person name="Naylor J."/>
            <person name="Raymond C."/>
            <person name="Rosetti M."/>
            <person name="Santos R."/>
            <person name="Sheridan A."/>
            <person name="Sougnez C."/>
            <person name="Stange-Thomann N."/>
            <person name="Stojanovic N."/>
            <person name="Subramanian A."/>
            <person name="Wyman D."/>
            <person name="Rogers J."/>
            <person name="Sulston J."/>
            <person name="Ainscough R."/>
            <person name="Beck S."/>
            <person name="Bentley D."/>
            <person name="Burton J."/>
            <person name="Clee C."/>
            <person name="Carter N."/>
            <person name="Coulson A."/>
            <person name="Deadman R."/>
            <person name="Deloukas P."/>
            <person name="Dunham A."/>
            <person name="Dunham I."/>
            <person name="Durbin R."/>
            <person name="French L."/>
            <person name="Grafham D."/>
            <person name="Gregory S."/>
            <person name="Hubbard T."/>
            <person name="Humphray S."/>
            <person name="Hunt A."/>
            <person name="Jones M."/>
            <person name="Lloyd C."/>
            <person name="McMurray A."/>
            <person name="Matthews L."/>
            <person name="Mercer S."/>
            <person name="Milne S."/>
            <person name="Mullikin J.C."/>
            <person name="Mungall A."/>
            <person name="Plumb R."/>
            <person name="Ross M."/>
            <person name="Shownkeen R."/>
            <person name="Sims S."/>
            <person name="Waterston R.H."/>
            <person name="Wilson R.K."/>
            <person name="Hillier L.W."/>
            <person name="McPherson J.D."/>
            <person name="Marra M.A."/>
            <person name="Mardis E.R."/>
            <person name="Fulton L.A."/>
            <person name="Chinwalla A.T."/>
            <person name="Pepin K.H."/>
            <person name="Gish W.R."/>
            <person name="Chissoe S.L."/>
            <person name="Wendl M.C."/>
            <person name="Delehaunty K.D."/>
            <person name="Miner T.L."/>
            <person name="Delehaunty A."/>
            <person name="Kramer J.B."/>
            <person name="Cook L.L."/>
            <person name="Fulton R.S."/>
            <person name="Johnson D.L."/>
            <person name="Minx P.J."/>
            <person name="Clifton S.W."/>
            <person name="Hawkins T."/>
            <person name="Branscomb E."/>
            <person name="Predki P."/>
            <person name="Richardson P."/>
            <person name="Wenning S."/>
            <person name="Slezak T."/>
            <person name="Doggett N."/>
            <person name="Cheng J.F."/>
            <person name="Olsen A."/>
            <person name="Lucas S."/>
            <person name="Elkin C."/>
            <person name="Uberbacher E."/>
            <person name="Frazier M."/>
            <person name="Gibbs R.A."/>
            <person name="Muzny D.M."/>
            <person name="Scherer S.E."/>
            <person name="Bouck J.B."/>
            <person name="Sodergren E.J."/>
            <person name="Worley K.C."/>
            <person name="Rives C.M."/>
            <person name="Gorrell J.H."/>
            <person name="Metzker M.L."/>
            <person name="Naylor S.L."/>
            <person name="Kucherlapati R.S."/>
            <person name="Nelson D.L."/>
            <person name="Weinstock G.M."/>
            <person name="Sakaki Y."/>
            <person name="Fujiyama A."/>
            <person name="Hattori M."/>
            <person name="Yada T."/>
            <person name="Toyoda A."/>
            <person name="Itoh T."/>
            <person name="Kawagoe C."/>
            <person name="Watanabe H."/>
            <person name="Totoki Y."/>
            <person name="Taylor T."/>
            <person name="Weissenbach J."/>
            <person name="Heilig R."/>
            <person name="Saurin W."/>
            <person name="Artiguenave F."/>
            <person name="Brottier P."/>
            <person name="Bruls T."/>
            <person name="Pelletier E."/>
            <person name="Robert C."/>
            <person name="Wincker P."/>
            <person name="Smith D.R."/>
            <person name="Doucette-Stamm L."/>
            <person name="Rubenfield M."/>
            <person name="Weinstock K."/>
            <person name="Lee H.M."/>
            <person name="Dubois J."/>
            <person name="Rosenthal A."/>
            <person name="Platzer M."/>
            <person name="Nyakatura G."/>
            <person name="Taudien S."/>
            <person name="Rump A."/>
            <person name="Yang H."/>
            <person name="Yu J."/>
            <person name="Wang J."/>
            <person name="Huang G."/>
            <person name="Gu J."/>
            <person name="Hood L."/>
            <person name="Rowen L."/>
            <person name="Madan A."/>
            <person name="Qin S."/>
            <person name="Davis R.W."/>
            <person name="Federspiel N.A."/>
            <person name="Abola A.P."/>
            <person name="Proctor M.J."/>
            <person name="Myers R.M."/>
            <person name="Schmutz J."/>
            <person name="Dickson M."/>
            <person name="Grimwood J."/>
            <person name="Cox D.R."/>
            <person name="Olson M.V."/>
            <person name="Kaul R."/>
            <person name="Raymond C."/>
            <person name="Shimizu N."/>
            <person name="Kawasaki K."/>
            <person name="Minoshima S."/>
            <person name="Evans G.A."/>
            <person name="Athanasiou M."/>
            <person name="Schultz R."/>
            <person name="Roe B.A."/>
            <person name="Chen F."/>
            <person name="Pan H."/>
            <person name="Ramser J."/>
            <person name="Lehrach H."/>
            <person name="Reinhardt R."/>
            <person name="McCombie W.R."/>
            <person name="de la Bastide M."/>
            <person name="Dedhia N."/>
            <person name="Blocker H."/>
            <person name="Hornischer K."/>
            <person name="Nordsiek G."/>
            <person name="Agarwala R."/>
            <person name="Aravind L."/>
            <person name="Bailey J.A."/>
            <person name="Bateman A."/>
            <person name="Batzoglou S."/>
            <person name="Birney E."/>
            <person name="Bork P."/>
            <person name="Brown D.G."/>
            <person name="Burge C.B."/>
            <person name="Cerutti L."/>
            <person name="Chen H.C."/>
            <person name="Church D."/>
            <person name="Clamp M."/>
            <person name="Copley R.R."/>
            <person name="Doerks T."/>
            <person name="Eddy S.R."/>
            <person name="Eichler E.E."/>
            <person name="Furey T.S."/>
            <person name="Galagan J."/>
            <person name="Gilbert J.G."/>
            <person name="Harmon C."/>
            <person name="Hayashizaki Y."/>
            <person name="Haussler D."/>
            <person name="Hermjakob H."/>
            <person name="Hokamp K."/>
            <person name="Jang W."/>
            <person name="Johnson L.S."/>
            <person name="Jones T.A."/>
            <person name="Kasif S."/>
            <person name="Kaspryzk A."/>
            <person name="Kennedy S."/>
            <person name="Kent W.J."/>
            <person name="Kitts P."/>
            <person name="Koonin E.V."/>
            <person name="Korf I."/>
            <person name="Kulp D."/>
            <person name="Lancet D."/>
            <person name="Lowe T.M."/>
            <person name="McLysaght A."/>
            <person name="Mikkelsen T."/>
            <person name="Moran J.V."/>
            <person name="Mulder N."/>
            <person name="Pollara V.J."/>
            <person name="Ponting C.P."/>
            <person name="Schuler G."/>
            <person name="Schultz J."/>
            <person name="Slater G."/>
            <person name="Smit A.F."/>
            <person name="Stupka E."/>
            <person name="Szustakowski J."/>
            <person name="Thierry-Mieg D."/>
            <person name="Thierry-Mieg J."/>
            <person name="Wagner L."/>
            <person name="Wallis J."/>
            <person name="Wheeler R."/>
            <person name="Williams A."/>
            <person name="Wolf Y.I."/>
            <person name="Wolfe K.H."/>
            <person name="Yang S.P."/>
            <person name="Yeh R.F."/>
            <person name="Collins F."/>
            <person name="Guyer M.S."/>
            <person name="Peterson J."/>
            <person name="Felsenfeld A."/>
            <person name="Wetterstrand K.A."/>
            <person name="Patrinos A."/>
            <person name="Morgan M.J."/>
            <person name="de Jong P."/>
            <person name="Catanese J.J."/>
            <person name="Osoegawa K."/>
            <person name="Shizuya H."/>
            <person name="Choi S."/>
            <person name="Chen Y.J."/>
        </authorList>
    </citation>
    <scope>NUCLEOTIDE SEQUENCE [LARGE SCALE GENOMIC DNA]</scope>
</reference>
<dbReference type="ExpressionAtlas" id="F8WD40">
    <property type="expression patterns" value="baseline and differential"/>
</dbReference>
<keyword evidence="3" id="KW-1185">Reference proteome</keyword>
<gene>
    <name evidence="2" type="primary">DYNLT2B</name>
</gene>
<dbReference type="AlphaFoldDB" id="F8WD40"/>
<organism evidence="2 3">
    <name type="scientific">Homo sapiens</name>
    <name type="common">Human</name>
    <dbReference type="NCBI Taxonomy" id="9606"/>
    <lineage>
        <taxon>Eukaryota</taxon>
        <taxon>Metazoa</taxon>
        <taxon>Chordata</taxon>
        <taxon>Craniata</taxon>
        <taxon>Vertebrata</taxon>
        <taxon>Euteleostomi</taxon>
        <taxon>Mammalia</taxon>
        <taxon>Eutheria</taxon>
        <taxon>Euarchontoglires</taxon>
        <taxon>Primates</taxon>
        <taxon>Haplorrhini</taxon>
        <taxon>Catarrhini</taxon>
        <taxon>Hominidae</taxon>
        <taxon>Homo</taxon>
    </lineage>
</organism>
<dbReference type="GeneTree" id="ENSGT00940000160019"/>
<dbReference type="Ensembl" id="ENST00000426563.5">
    <property type="protein sequence ID" value="ENSP00000415835.1"/>
    <property type="gene ID" value="ENSG00000213123.11"/>
</dbReference>
<evidence type="ECO:0000313" key="2">
    <source>
        <dbReference type="Ensembl" id="ENSP00000415835.1"/>
    </source>
</evidence>
<reference evidence="2" key="4">
    <citation type="submission" date="2025-08" db="UniProtKB">
        <authorList>
            <consortium name="Ensembl"/>
        </authorList>
    </citation>
    <scope>IDENTIFICATION</scope>
</reference>
<name>F8WD40_HUMAN</name>
<evidence type="ECO:0000313" key="3">
    <source>
        <dbReference type="Proteomes" id="UP000005640"/>
    </source>
</evidence>
<dbReference type="OpenTargets" id="ENSG00000213123"/>
<evidence type="ECO:0000256" key="1">
    <source>
        <dbReference type="SAM" id="MobiDB-lite"/>
    </source>
</evidence>
<dbReference type="EMBL" id="AC069257">
    <property type="status" value="NOT_ANNOTATED_CDS"/>
    <property type="molecule type" value="Genomic_DNA"/>
</dbReference>
<reference evidence="2 3" key="2">
    <citation type="journal article" date="2004" name="Nature">
        <title>Finishing the euchromatic sequence of the human genome.</title>
        <authorList>
            <consortium name="International Human Genome Sequencing Consortium"/>
        </authorList>
    </citation>
    <scope>NUCLEOTIDE SEQUENCE [LARGE SCALE GENOMIC DNA]</scope>
</reference>
<accession>F8WD40</accession>
<sequence>MATSIGVSFSVGDGVPEAEKNAGEPENTYILRPVFQQRRVQALCG</sequence>
<dbReference type="HOGENOM" id="CLU_3207409_0_0_1"/>
<dbReference type="VEuPathDB" id="HostDB:ENSG00000213123"/>
<dbReference type="HGNC" id="HGNC:28482">
    <property type="gene designation" value="DYNLT2B"/>
</dbReference>
<reference evidence="2 3" key="3">
    <citation type="journal article" date="2006" name="Nature">
        <title>The DNA sequence, annotation and analysis of human chromosome 3.</title>
        <authorList>
            <person name="Muzny D.M."/>
            <person name="Scherer S.E."/>
            <person name="Kaul R."/>
            <person name="Wang J."/>
            <person name="Yu J."/>
            <person name="Sudbrak R."/>
            <person name="Buhay C.J."/>
            <person name="Chen R."/>
            <person name="Cree A."/>
            <person name="Ding Y."/>
            <person name="Dugan-Rocha S."/>
            <person name="Gill R."/>
            <person name="Gunaratne P."/>
            <person name="Harris R.A."/>
            <person name="Hawes A.C."/>
            <person name="Hernandez J."/>
            <person name="Hodgson A.V."/>
            <person name="Hume J."/>
            <person name="Jackson A."/>
            <person name="Khan Z.M."/>
            <person name="Kovar-Smith C."/>
            <person name="Lewis L.R."/>
            <person name="Lozado R.J."/>
            <person name="Metzker M.L."/>
            <person name="Milosavljevic A."/>
            <person name="Miner G.R."/>
            <person name="Morgan M.B."/>
            <person name="Nazareth L.V."/>
            <person name="Scott G."/>
            <person name="Sodergren E."/>
            <person name="Song X.Z."/>
            <person name="Steffen D."/>
            <person name="Wei S."/>
            <person name="Wheeler D.A."/>
            <person name="Wright M.W."/>
            <person name="Worley K.C."/>
            <person name="Yuan Y."/>
            <person name="Zhang Z."/>
            <person name="Adams C.Q."/>
            <person name="Ansari-Lari M.A."/>
            <person name="Ayele M."/>
            <person name="Brown M.J."/>
            <person name="Chen G."/>
            <person name="Chen Z."/>
            <person name="Clendenning J."/>
            <person name="Clerc-Blankenburg K.P."/>
            <person name="Chen R."/>
            <person name="Chen Z."/>
            <person name="Davis C."/>
            <person name="Delgado O."/>
            <person name="Dinh H.H."/>
            <person name="Dong W."/>
            <person name="Draper H."/>
            <person name="Ernst S."/>
            <person name="Fu G."/>
            <person name="Gonzalez-Garay M.L."/>
            <person name="Garcia D.K."/>
            <person name="Gillett W."/>
            <person name="Gu J."/>
            <person name="Hao B."/>
            <person name="Haugen E."/>
            <person name="Havlak P."/>
            <person name="He X."/>
            <person name="Hennig S."/>
            <person name="Hu S."/>
            <person name="Huang W."/>
            <person name="Jackson L.R."/>
            <person name="Jacob L.S."/>
            <person name="Kelly S.H."/>
            <person name="Kube M."/>
            <person name="Levy R."/>
            <person name="Li Z."/>
            <person name="Liu B."/>
            <person name="Liu J."/>
            <person name="Liu W."/>
            <person name="Lu J."/>
            <person name="Maheshwari M."/>
            <person name="Nguyen B.V."/>
            <person name="Okwuonu G.O."/>
            <person name="Palmeiri A."/>
            <person name="Pasternak S."/>
            <person name="Perez L.M."/>
            <person name="Phelps K.A."/>
            <person name="Plopper F.J."/>
            <person name="Qiang B."/>
            <person name="Raymond C."/>
            <person name="Rodriguez R."/>
            <person name="Saenphimmachak C."/>
            <person name="Santibanez J."/>
            <person name="Shen H."/>
            <person name="Shen Y."/>
            <person name="Subramanian S."/>
            <person name="Tabor P.E."/>
            <person name="Verduzco D."/>
            <person name="Waldron L."/>
            <person name="Wang J."/>
            <person name="Wang J."/>
            <person name="Wang Q."/>
            <person name="Williams G.A."/>
            <person name="Wong G.K."/>
            <person name="Yao Z."/>
            <person name="Zhang J."/>
            <person name="Zhang X."/>
            <person name="Zhao G."/>
            <person name="Zhou J."/>
            <person name="Zhou Y."/>
            <person name="Nelson D."/>
            <person name="Lehrach H."/>
            <person name="Reinhardt R."/>
            <person name="Naylor S.L."/>
            <person name="Yang H."/>
            <person name="Olson M."/>
            <person name="Weinstock G."/>
            <person name="Gibbs R.A."/>
        </authorList>
    </citation>
    <scope>NUCLEOTIDE SEQUENCE [LARGE SCALE GENOMIC DNA]</scope>
</reference>
<dbReference type="UCSC" id="uc062sba.1">
    <property type="organism name" value="human"/>
</dbReference>
<dbReference type="MassIVE" id="F8WD40"/>
<dbReference type="Ensembl" id="ENST00000426563.5">
    <property type="protein sequence ID" value="ENSP00000415835.1"/>
    <property type="gene ID" value="ENSG00000213123.12"/>
</dbReference>
<dbReference type="Bgee" id="ENSG00000213123">
    <property type="expression patterns" value="Expressed in right uterine tube and 97 other cell types or tissues"/>
</dbReference>
<protein>
    <submittedName>
        <fullName evidence="2">Dynein light chain Tctex-type 2B</fullName>
    </submittedName>
</protein>
<dbReference type="ChiTaRS" id="TCTEX1D2">
    <property type="organism name" value="human"/>
</dbReference>
<dbReference type="Proteomes" id="UP000005640">
    <property type="component" value="Chromosome 3"/>
</dbReference>